<evidence type="ECO:0000256" key="1">
    <source>
        <dbReference type="ARBA" id="ARBA00004141"/>
    </source>
</evidence>
<dbReference type="GO" id="GO:0015648">
    <property type="term" value="F:lipid-linked peptidoglycan transporter activity"/>
    <property type="evidence" value="ECO:0007669"/>
    <property type="project" value="TreeGrafter"/>
</dbReference>
<accession>A0A662D7M6</accession>
<dbReference type="PANTHER" id="PTHR30474">
    <property type="entry name" value="CELL CYCLE PROTEIN"/>
    <property type="match status" value="1"/>
</dbReference>
<feature type="transmembrane region" description="Helical" evidence="6">
    <location>
        <begin position="285"/>
        <end position="306"/>
    </location>
</feature>
<evidence type="ECO:0000256" key="4">
    <source>
        <dbReference type="ARBA" id="ARBA00022989"/>
    </source>
</evidence>
<comment type="caution">
    <text evidence="7">The sequence shown here is derived from an EMBL/GenBank/DDBJ whole genome shotgun (WGS) entry which is preliminary data.</text>
</comment>
<keyword evidence="2 6" id="KW-0812">Transmembrane</keyword>
<feature type="transmembrane region" description="Helical" evidence="6">
    <location>
        <begin position="36"/>
        <end position="53"/>
    </location>
</feature>
<feature type="transmembrane region" description="Helical" evidence="6">
    <location>
        <begin position="12"/>
        <end position="30"/>
    </location>
</feature>
<feature type="transmembrane region" description="Helical" evidence="6">
    <location>
        <begin position="60"/>
        <end position="79"/>
    </location>
</feature>
<dbReference type="PANTHER" id="PTHR30474:SF1">
    <property type="entry name" value="PEPTIDOGLYCAN GLYCOSYLTRANSFERASE MRDB"/>
    <property type="match status" value="1"/>
</dbReference>
<reference evidence="7 8" key="1">
    <citation type="submission" date="2018-06" db="EMBL/GenBank/DDBJ databases">
        <title>Extensive metabolic versatility and redundancy in microbially diverse, dynamic hydrothermal sediments.</title>
        <authorList>
            <person name="Dombrowski N."/>
            <person name="Teske A."/>
            <person name="Baker B.J."/>
        </authorList>
    </citation>
    <scope>NUCLEOTIDE SEQUENCE [LARGE SCALE GENOMIC DNA]</scope>
    <source>
        <strain evidence="7">B3_G15</strain>
    </source>
</reference>
<comment type="subcellular location">
    <subcellularLocation>
        <location evidence="1">Membrane</location>
        <topology evidence="1">Multi-pass membrane protein</topology>
    </subcellularLocation>
</comment>
<sequence>RYLEQKGAEIKSLTNFLLGLGIGLFPAGLILLQPDFGTALVYIPITLVMLYFGGARLSHIISVLIILGISIVIPLLTTFIRLTNPTTPSFVLLLEDTKIIFILSAVFGILSFLTYIFYRITRKEIIYRATVIFLIFFVGLILSALFTKELKPYQKERLIVFLKPTIDPFGAGYNIIQSKIAVGSGGLFGKGLRGGTQSQLGFLPEKTTDFIFSIFAEEWGFVGSFFLISIYGIFIYRNIMILYNARDAFATLVASGILGMFLFHIIINIGMTIGIMPITGIPLPFMSYGGSFVITSIIATSLLFNIEMRRYLR</sequence>
<dbReference type="NCBIfam" id="NF037961">
    <property type="entry name" value="RodA_shape"/>
    <property type="match status" value="1"/>
</dbReference>
<evidence type="ECO:0000256" key="2">
    <source>
        <dbReference type="ARBA" id="ARBA00022692"/>
    </source>
</evidence>
<dbReference type="GO" id="GO:0032153">
    <property type="term" value="C:cell division site"/>
    <property type="evidence" value="ECO:0007669"/>
    <property type="project" value="TreeGrafter"/>
</dbReference>
<evidence type="ECO:0000256" key="6">
    <source>
        <dbReference type="SAM" id="Phobius"/>
    </source>
</evidence>
<gene>
    <name evidence="7" type="ORF">DRJ04_08085</name>
</gene>
<evidence type="ECO:0000313" key="7">
    <source>
        <dbReference type="EMBL" id="RLE11425.1"/>
    </source>
</evidence>
<dbReference type="EMBL" id="QMQA01000253">
    <property type="protein sequence ID" value="RLE11425.1"/>
    <property type="molecule type" value="Genomic_DNA"/>
</dbReference>
<dbReference type="GO" id="GO:0008360">
    <property type="term" value="P:regulation of cell shape"/>
    <property type="evidence" value="ECO:0007669"/>
    <property type="project" value="UniProtKB-KW"/>
</dbReference>
<feature type="transmembrane region" description="Helical" evidence="6">
    <location>
        <begin position="210"/>
        <end position="236"/>
    </location>
</feature>
<keyword evidence="5 6" id="KW-0472">Membrane</keyword>
<dbReference type="AlphaFoldDB" id="A0A662D7M6"/>
<feature type="transmembrane region" description="Helical" evidence="6">
    <location>
        <begin position="248"/>
        <end position="273"/>
    </location>
</feature>
<evidence type="ECO:0000256" key="5">
    <source>
        <dbReference type="ARBA" id="ARBA00023136"/>
    </source>
</evidence>
<evidence type="ECO:0000256" key="3">
    <source>
        <dbReference type="ARBA" id="ARBA00022960"/>
    </source>
</evidence>
<dbReference type="Pfam" id="PF01098">
    <property type="entry name" value="FTSW_RODA_SPOVE"/>
    <property type="match status" value="2"/>
</dbReference>
<feature type="transmembrane region" description="Helical" evidence="6">
    <location>
        <begin position="125"/>
        <end position="146"/>
    </location>
</feature>
<proteinExistence type="predicted"/>
<name>A0A662D7M6_UNCAE</name>
<feature type="transmembrane region" description="Helical" evidence="6">
    <location>
        <begin position="99"/>
        <end position="118"/>
    </location>
</feature>
<dbReference type="InterPro" id="IPR001182">
    <property type="entry name" value="FtsW/RodA"/>
</dbReference>
<protein>
    <submittedName>
        <fullName evidence="7">Rod shape-determining protein RodA</fullName>
    </submittedName>
</protein>
<dbReference type="GO" id="GO:0005886">
    <property type="term" value="C:plasma membrane"/>
    <property type="evidence" value="ECO:0007669"/>
    <property type="project" value="TreeGrafter"/>
</dbReference>
<feature type="non-terminal residue" evidence="7">
    <location>
        <position position="1"/>
    </location>
</feature>
<dbReference type="GO" id="GO:0051301">
    <property type="term" value="P:cell division"/>
    <property type="evidence" value="ECO:0007669"/>
    <property type="project" value="InterPro"/>
</dbReference>
<organism evidence="7 8">
    <name type="scientific">Aerophobetes bacterium</name>
    <dbReference type="NCBI Taxonomy" id="2030807"/>
    <lineage>
        <taxon>Bacteria</taxon>
        <taxon>Candidatus Aerophobota</taxon>
    </lineage>
</organism>
<keyword evidence="4 6" id="KW-1133">Transmembrane helix</keyword>
<keyword evidence="3" id="KW-0133">Cell shape</keyword>
<dbReference type="Proteomes" id="UP000280417">
    <property type="component" value="Unassembled WGS sequence"/>
</dbReference>
<evidence type="ECO:0000313" key="8">
    <source>
        <dbReference type="Proteomes" id="UP000280417"/>
    </source>
</evidence>